<dbReference type="PANTHER" id="PTHR34383">
    <property type="entry name" value="POLYPHOSPHATE:AMP PHOSPHOTRANSFERASE-RELATED"/>
    <property type="match status" value="1"/>
</dbReference>
<dbReference type="Gene3D" id="3.40.50.300">
    <property type="entry name" value="P-loop containing nucleotide triphosphate hydrolases"/>
    <property type="match status" value="1"/>
</dbReference>
<dbReference type="AlphaFoldDB" id="A0A7Z0DC49"/>
<gene>
    <name evidence="2" type="ORF">GGQ54_003176</name>
</gene>
<keyword evidence="3" id="KW-1185">Reference proteome</keyword>
<dbReference type="EMBL" id="JACBZS010000001">
    <property type="protein sequence ID" value="NYI72616.1"/>
    <property type="molecule type" value="Genomic_DNA"/>
</dbReference>
<dbReference type="Proteomes" id="UP000527616">
    <property type="component" value="Unassembled WGS sequence"/>
</dbReference>
<dbReference type="InterPro" id="IPR022488">
    <property type="entry name" value="PPK2-related"/>
</dbReference>
<dbReference type="NCBIfam" id="TIGR03709">
    <property type="entry name" value="PPK2_rel_1"/>
    <property type="match status" value="1"/>
</dbReference>
<accession>A0A7Z0DC49</accession>
<evidence type="ECO:0000313" key="3">
    <source>
        <dbReference type="Proteomes" id="UP000527616"/>
    </source>
</evidence>
<comment type="caution">
    <text evidence="2">The sequence shown here is derived from an EMBL/GenBank/DDBJ whole genome shotgun (WGS) entry which is preliminary data.</text>
</comment>
<dbReference type="SUPFAM" id="SSF52540">
    <property type="entry name" value="P-loop containing nucleoside triphosphate hydrolases"/>
    <property type="match status" value="1"/>
</dbReference>
<organism evidence="2 3">
    <name type="scientific">Naumannella cuiyingiana</name>
    <dbReference type="NCBI Taxonomy" id="1347891"/>
    <lineage>
        <taxon>Bacteria</taxon>
        <taxon>Bacillati</taxon>
        <taxon>Actinomycetota</taxon>
        <taxon>Actinomycetes</taxon>
        <taxon>Propionibacteriales</taxon>
        <taxon>Propionibacteriaceae</taxon>
        <taxon>Naumannella</taxon>
    </lineage>
</organism>
<dbReference type="GO" id="GO:0006797">
    <property type="term" value="P:polyphosphate metabolic process"/>
    <property type="evidence" value="ECO:0007669"/>
    <property type="project" value="InterPro"/>
</dbReference>
<dbReference type="Pfam" id="PF03976">
    <property type="entry name" value="PPK2"/>
    <property type="match status" value="1"/>
</dbReference>
<evidence type="ECO:0000259" key="1">
    <source>
        <dbReference type="Pfam" id="PF03976"/>
    </source>
</evidence>
<dbReference type="PANTHER" id="PTHR34383:SF3">
    <property type="entry name" value="POLYPHOSPHATE:AMP PHOSPHOTRANSFERASE"/>
    <property type="match status" value="1"/>
</dbReference>
<dbReference type="InterPro" id="IPR022300">
    <property type="entry name" value="PPK2-rel_1"/>
</dbReference>
<feature type="domain" description="Polyphosphate kinase-2-related" evidence="1">
    <location>
        <begin position="50"/>
        <end position="259"/>
    </location>
</feature>
<protein>
    <submittedName>
        <fullName evidence="2">PPK2 family polyphosphate:nucleotide phosphotransferase</fullName>
    </submittedName>
</protein>
<dbReference type="RefSeq" id="WP_179446252.1">
    <property type="nucleotide sequence ID" value="NZ_JACBZS010000001.1"/>
</dbReference>
<sequence length="283" mass="32052">MTTPISDLLRLPAGPVDLSALDPRATHGFPGKDKSDQPKLMAELAPVLDDRQERLFAAGRADPESAPRVLMILQGMDTSGKGGVIRHAVGLMDPQGVRITGFKAPTEEERSHDFLWRIERALPSPGQVGIFDRSQYEDVLVVRVEQLVDEAEWRSRYDRINEFEARLAEQGTLIIKCFLNVSYAKQGERLMERLDNPDKYWKYNPGDLVARSRWADYQAAYADALANCNTEVAPWYVIPADRKWYRNWAAAQLLAEQLERLNLGWPPADFDVAEQKRLLAATM</sequence>
<evidence type="ECO:0000313" key="2">
    <source>
        <dbReference type="EMBL" id="NYI72616.1"/>
    </source>
</evidence>
<proteinExistence type="predicted"/>
<dbReference type="GO" id="GO:0016776">
    <property type="term" value="F:phosphotransferase activity, phosphate group as acceptor"/>
    <property type="evidence" value="ECO:0007669"/>
    <property type="project" value="InterPro"/>
</dbReference>
<keyword evidence="2" id="KW-0808">Transferase</keyword>
<dbReference type="InterPro" id="IPR027417">
    <property type="entry name" value="P-loop_NTPase"/>
</dbReference>
<reference evidence="2 3" key="1">
    <citation type="submission" date="2020-07" db="EMBL/GenBank/DDBJ databases">
        <title>Sequencing the genomes of 1000 actinobacteria strains.</title>
        <authorList>
            <person name="Klenk H.-P."/>
        </authorList>
    </citation>
    <scope>NUCLEOTIDE SEQUENCE [LARGE SCALE GENOMIC DNA]</scope>
    <source>
        <strain evidence="2 3">DSM 103164</strain>
    </source>
</reference>
<name>A0A7Z0DC49_9ACTN</name>